<keyword evidence="3" id="KW-0813">Transport</keyword>
<dbReference type="RefSeq" id="WP_066764607.1">
    <property type="nucleotide sequence ID" value="NZ_BMIO01000002.1"/>
</dbReference>
<feature type="transmembrane region" description="Helical" evidence="9">
    <location>
        <begin position="164"/>
        <end position="185"/>
    </location>
</feature>
<dbReference type="PROSITE" id="PS50850">
    <property type="entry name" value="MFS"/>
    <property type="match status" value="1"/>
</dbReference>
<evidence type="ECO:0000313" key="12">
    <source>
        <dbReference type="Proteomes" id="UP000598997"/>
    </source>
</evidence>
<keyword evidence="5 9" id="KW-0812">Transmembrane</keyword>
<feature type="transmembrane region" description="Helical" evidence="9">
    <location>
        <begin position="104"/>
        <end position="124"/>
    </location>
</feature>
<dbReference type="Gene3D" id="1.20.1720.10">
    <property type="entry name" value="Multidrug resistance protein D"/>
    <property type="match status" value="1"/>
</dbReference>
<dbReference type="GO" id="GO:0005886">
    <property type="term" value="C:plasma membrane"/>
    <property type="evidence" value="ECO:0007669"/>
    <property type="project" value="UniProtKB-SubCell"/>
</dbReference>
<organism evidence="11 12">
    <name type="scientific">Croceicoccus pelagius</name>
    <dbReference type="NCBI Taxonomy" id="1703341"/>
    <lineage>
        <taxon>Bacteria</taxon>
        <taxon>Pseudomonadati</taxon>
        <taxon>Pseudomonadota</taxon>
        <taxon>Alphaproteobacteria</taxon>
        <taxon>Sphingomonadales</taxon>
        <taxon>Erythrobacteraceae</taxon>
        <taxon>Croceicoccus</taxon>
    </lineage>
</organism>
<comment type="subcellular location">
    <subcellularLocation>
        <location evidence="1">Cell membrane</location>
        <topology evidence="1">Multi-pass membrane protein</topology>
    </subcellularLocation>
</comment>
<dbReference type="OrthoDB" id="9812221at2"/>
<keyword evidence="12" id="KW-1185">Reference proteome</keyword>
<name>A0A917DHM0_9SPHN</name>
<dbReference type="PANTHER" id="PTHR42718:SF9">
    <property type="entry name" value="MAJOR FACILITATOR SUPERFAMILY MULTIDRUG TRANSPORTER MFSC"/>
    <property type="match status" value="1"/>
</dbReference>
<feature type="transmembrane region" description="Helical" evidence="9">
    <location>
        <begin position="329"/>
        <end position="350"/>
    </location>
</feature>
<dbReference type="InterPro" id="IPR020846">
    <property type="entry name" value="MFS_dom"/>
</dbReference>
<dbReference type="SUPFAM" id="SSF103473">
    <property type="entry name" value="MFS general substrate transporter"/>
    <property type="match status" value="1"/>
</dbReference>
<evidence type="ECO:0000256" key="7">
    <source>
        <dbReference type="ARBA" id="ARBA00023136"/>
    </source>
</evidence>
<dbReference type="GO" id="GO:0022857">
    <property type="term" value="F:transmembrane transporter activity"/>
    <property type="evidence" value="ECO:0007669"/>
    <property type="project" value="InterPro"/>
</dbReference>
<feature type="transmembrane region" description="Helical" evidence="9">
    <location>
        <begin position="292"/>
        <end position="317"/>
    </location>
</feature>
<evidence type="ECO:0000256" key="9">
    <source>
        <dbReference type="SAM" id="Phobius"/>
    </source>
</evidence>
<evidence type="ECO:0000256" key="8">
    <source>
        <dbReference type="SAM" id="MobiDB-lite"/>
    </source>
</evidence>
<feature type="region of interest" description="Disordered" evidence="8">
    <location>
        <begin position="1"/>
        <end position="27"/>
    </location>
</feature>
<evidence type="ECO:0000256" key="2">
    <source>
        <dbReference type="ARBA" id="ARBA00008537"/>
    </source>
</evidence>
<dbReference type="InterPro" id="IPR004638">
    <property type="entry name" value="EmrB-like"/>
</dbReference>
<feature type="transmembrane region" description="Helical" evidence="9">
    <location>
        <begin position="191"/>
        <end position="213"/>
    </location>
</feature>
<dbReference type="PANTHER" id="PTHR42718">
    <property type="entry name" value="MAJOR FACILITATOR SUPERFAMILY MULTIDRUG TRANSPORTER MFSC"/>
    <property type="match status" value="1"/>
</dbReference>
<evidence type="ECO:0000313" key="11">
    <source>
        <dbReference type="EMBL" id="GGD36043.1"/>
    </source>
</evidence>
<keyword evidence="7 9" id="KW-0472">Membrane</keyword>
<feature type="domain" description="Major facilitator superfamily (MFS) profile" evidence="10">
    <location>
        <begin position="39"/>
        <end position="522"/>
    </location>
</feature>
<reference evidence="11 12" key="1">
    <citation type="journal article" date="2014" name="Int. J. Syst. Evol. Microbiol.">
        <title>Complete genome sequence of Corynebacterium casei LMG S-19264T (=DSM 44701T), isolated from a smear-ripened cheese.</title>
        <authorList>
            <consortium name="US DOE Joint Genome Institute (JGI-PGF)"/>
            <person name="Walter F."/>
            <person name="Albersmeier A."/>
            <person name="Kalinowski J."/>
            <person name="Ruckert C."/>
        </authorList>
    </citation>
    <scope>NUCLEOTIDE SEQUENCE [LARGE SCALE GENOMIC DNA]</scope>
    <source>
        <strain evidence="11 12">CGMCC 1.15358</strain>
    </source>
</reference>
<comment type="similarity">
    <text evidence="2">Belongs to the major facilitator superfamily. EmrB family.</text>
</comment>
<dbReference type="Pfam" id="PF07690">
    <property type="entry name" value="MFS_1"/>
    <property type="match status" value="1"/>
</dbReference>
<feature type="transmembrane region" description="Helical" evidence="9">
    <location>
        <begin position="500"/>
        <end position="517"/>
    </location>
</feature>
<evidence type="ECO:0000256" key="3">
    <source>
        <dbReference type="ARBA" id="ARBA00022448"/>
    </source>
</evidence>
<evidence type="ECO:0000256" key="4">
    <source>
        <dbReference type="ARBA" id="ARBA00022475"/>
    </source>
</evidence>
<dbReference type="InterPro" id="IPR036259">
    <property type="entry name" value="MFS_trans_sf"/>
</dbReference>
<dbReference type="NCBIfam" id="TIGR00711">
    <property type="entry name" value="efflux_EmrB"/>
    <property type="match status" value="1"/>
</dbReference>
<feature type="transmembrane region" description="Helical" evidence="9">
    <location>
        <begin position="130"/>
        <end position="152"/>
    </location>
</feature>
<feature type="transmembrane region" description="Helical" evidence="9">
    <location>
        <begin position="38"/>
        <end position="57"/>
    </location>
</feature>
<keyword evidence="6 9" id="KW-1133">Transmembrane helix</keyword>
<comment type="caution">
    <text evidence="11">The sequence shown here is derived from an EMBL/GenBank/DDBJ whole genome shotgun (WGS) entry which is preliminary data.</text>
</comment>
<protein>
    <submittedName>
        <fullName evidence="11">EmrB/QacA family drug resistance transporter</fullName>
    </submittedName>
</protein>
<accession>A0A917DHM0</accession>
<dbReference type="EMBL" id="BMIO01000002">
    <property type="protein sequence ID" value="GGD36043.1"/>
    <property type="molecule type" value="Genomic_DNA"/>
</dbReference>
<feature type="transmembrane region" description="Helical" evidence="9">
    <location>
        <begin position="77"/>
        <end position="97"/>
    </location>
</feature>
<proteinExistence type="inferred from homology"/>
<keyword evidence="4" id="KW-1003">Cell membrane</keyword>
<dbReference type="CDD" id="cd17503">
    <property type="entry name" value="MFS_LmrB_MDR_like"/>
    <property type="match status" value="1"/>
</dbReference>
<gene>
    <name evidence="11" type="ORF">GCM10010989_07690</name>
</gene>
<evidence type="ECO:0000256" key="1">
    <source>
        <dbReference type="ARBA" id="ARBA00004651"/>
    </source>
</evidence>
<feature type="transmembrane region" description="Helical" evidence="9">
    <location>
        <begin position="254"/>
        <end position="276"/>
    </location>
</feature>
<dbReference type="InterPro" id="IPR011701">
    <property type="entry name" value="MFS"/>
</dbReference>
<sequence>MSDAAALPDRGAPSQSSPPPAPRPAPGAARLVVSNRPLLIGGAMAAMIMQVLDTTIANVALPHMQASLGATTDTITWVLTSYVLASAIALPATGWLVNRLGLRTVFVFSVAAFTFASVLCGLAQNMPQIVGFRVLQGLAGAFLAPLAQTVLLDASSEEERPRMMIIYSQGVLLGPIIGPVLGGYITENFSWHWVFLINLPVGIITGLVLFTMLPNLQGARQQFDFRGWALLGVAVAALQLMLDRGQGEDWFSSAEIVIYAVMALAAFWMAGVHLFMKKDSIFPRELFTDMNLVLCVFFTFIFGTVTMSVMALLPGLLQQIYGYPAIDAGWLLIPRGLGMLLSMTFIGSLIAKLDARLALAIGLGISGGSMWMMTGWTIDMPATDIFLAGLVQGVGFSFLFMPLNILAFATLPGHLRTHATSLLNLIRNIGQSIGLAVCTVLLSRNIQVNHAELGARITQYSFPVDVERLSSTGQISQGALSVVNGIVTKQAAMISYLNDFWFMAIICWAAIPLIVFTRKPKPAAAPPSGDIPH</sequence>
<feature type="transmembrane region" description="Helical" evidence="9">
    <location>
        <begin position="357"/>
        <end position="378"/>
    </location>
</feature>
<dbReference type="Gene3D" id="1.20.1250.20">
    <property type="entry name" value="MFS general substrate transporter like domains"/>
    <property type="match status" value="1"/>
</dbReference>
<evidence type="ECO:0000259" key="10">
    <source>
        <dbReference type="PROSITE" id="PS50850"/>
    </source>
</evidence>
<feature type="transmembrane region" description="Helical" evidence="9">
    <location>
        <begin position="225"/>
        <end position="242"/>
    </location>
</feature>
<dbReference type="AlphaFoldDB" id="A0A917DHM0"/>
<feature type="transmembrane region" description="Helical" evidence="9">
    <location>
        <begin position="390"/>
        <end position="413"/>
    </location>
</feature>
<evidence type="ECO:0000256" key="5">
    <source>
        <dbReference type="ARBA" id="ARBA00022692"/>
    </source>
</evidence>
<feature type="compositionally biased region" description="Pro residues" evidence="8">
    <location>
        <begin position="16"/>
        <end position="25"/>
    </location>
</feature>
<dbReference type="Proteomes" id="UP000598997">
    <property type="component" value="Unassembled WGS sequence"/>
</dbReference>
<evidence type="ECO:0000256" key="6">
    <source>
        <dbReference type="ARBA" id="ARBA00022989"/>
    </source>
</evidence>